<sequence length="855" mass="91333">MRFFSVRFAALAATVSLCFFSGSDPYFVGAVHAAEQGLGSTNAGSSGLGSGASGRGLGLAGSATDRVSSEEVTPTDNRAVDLTVGIGNATRKDGEAKDPSGSGSGSSLGKTDEIFGSGETVGDDSDRAGKEDAEPAPAARAAIATAATVTDTSASVQDNAPGKPSIPEITGNGFFTQKIAVDVPDFRGLEPKLTLSYSSARKTRLGGLYQGWAGYAWGMDGLDVIERATPGYGVPAYDTGDIYLLNGEELVACTTGMVAGSCLAGGTHVTEVENFKRVVFDSAANSWTVTDRDGTRSVFKSVMELTGSTPAADSTDYKLQHDGRYLLAQVIDTNNNTVSYAYTCPQSPVCYPSKVTYGGGASINFYYEIRPDWQIMANGLSLSTTRYRLITIGVSAGGSLRSAYKMTYDQAPISNVSRLTKVEQFGKGSTITSGVVTGANVRTIRQMTYDNATMTYKSVLSGGRSGEVVDLNSDGRDEAIQSFGASSLRVISFDDEGNIAFNKLTTRTDDGSATLPSSERTIQIGRFVSGRPYRDIAIAEQRYKVGTTSDGEQVILGHSRSKGVWAIQPDFSAVFSACAEPYTSVCDALAYPWYLREERPGELSPHRQRTVLDHDGDGSDTVLDVKAEVLGTADVFGNGRQGAILDGGRLRWFAGSAWHEAKRDVPCGSNLRTREDVVNNCVFGDVNGDGLTDVLSSFTNGKNARIWLATGRGFVSSSPSIKLDWYPFLRDLDNDGRMEVLIKGDKNDPYYWNEGDKVEDRYNTMLAWSFRADAAGGRLVNEPSFSLYGNRYSGDFNGDGLPDFVASAGAKWISQSGSGNPNLLRSVTLQTGGVVSVDYTPSTRWTNTFMPQVLH</sequence>
<feature type="non-terminal residue" evidence="3">
    <location>
        <position position="855"/>
    </location>
</feature>
<name>A0A7W9YD18_9HYPH</name>
<evidence type="ECO:0000256" key="2">
    <source>
        <dbReference type="SAM" id="MobiDB-lite"/>
    </source>
</evidence>
<dbReference type="Pfam" id="PF13517">
    <property type="entry name" value="FG-GAP_3"/>
    <property type="match status" value="1"/>
</dbReference>
<dbReference type="EMBL" id="JACHEG010000021">
    <property type="protein sequence ID" value="MBB6166369.1"/>
    <property type="molecule type" value="Genomic_DNA"/>
</dbReference>
<dbReference type="AlphaFoldDB" id="A0A7W9YD18"/>
<dbReference type="RefSeq" id="WP_183998335.1">
    <property type="nucleotide sequence ID" value="NZ_JACHEG010000021.1"/>
</dbReference>
<keyword evidence="4" id="KW-1185">Reference proteome</keyword>
<evidence type="ECO:0000313" key="4">
    <source>
        <dbReference type="Proteomes" id="UP000547879"/>
    </source>
</evidence>
<gene>
    <name evidence="3" type="ORF">HNQ72_006221</name>
</gene>
<feature type="compositionally biased region" description="Basic and acidic residues" evidence="2">
    <location>
        <begin position="124"/>
        <end position="133"/>
    </location>
</feature>
<dbReference type="Proteomes" id="UP000547879">
    <property type="component" value="Unassembled WGS sequence"/>
</dbReference>
<proteinExistence type="predicted"/>
<protein>
    <recommendedName>
        <fullName evidence="5">Insecticide toxin TcdB middle/N-terminal domain-containing protein</fullName>
    </recommendedName>
</protein>
<dbReference type="InterPro" id="IPR013517">
    <property type="entry name" value="FG-GAP"/>
</dbReference>
<feature type="region of interest" description="Disordered" evidence="2">
    <location>
        <begin position="57"/>
        <end position="169"/>
    </location>
</feature>
<dbReference type="InterPro" id="IPR028994">
    <property type="entry name" value="Integrin_alpha_N"/>
</dbReference>
<evidence type="ECO:0000256" key="1">
    <source>
        <dbReference type="ARBA" id="ARBA00022729"/>
    </source>
</evidence>
<accession>A0A7W9YD18</accession>
<keyword evidence="1" id="KW-0732">Signal</keyword>
<dbReference type="SUPFAM" id="SSF69318">
    <property type="entry name" value="Integrin alpha N-terminal domain"/>
    <property type="match status" value="1"/>
</dbReference>
<feature type="compositionally biased region" description="Low complexity" evidence="2">
    <location>
        <begin position="135"/>
        <end position="156"/>
    </location>
</feature>
<comment type="caution">
    <text evidence="3">The sequence shown here is derived from an EMBL/GenBank/DDBJ whole genome shotgun (WGS) entry which is preliminary data.</text>
</comment>
<reference evidence="3 4" key="1">
    <citation type="submission" date="2020-08" db="EMBL/GenBank/DDBJ databases">
        <title>Genomic Encyclopedia of Type Strains, Phase IV (KMG-IV): sequencing the most valuable type-strain genomes for metagenomic binning, comparative biology and taxonomic classification.</title>
        <authorList>
            <person name="Goeker M."/>
        </authorList>
    </citation>
    <scope>NUCLEOTIDE SEQUENCE [LARGE SCALE GENOMIC DNA]</scope>
    <source>
        <strain evidence="3 4">DSM 100734</strain>
    </source>
</reference>
<organism evidence="3 4">
    <name type="scientific">Rhizobium wenxiniae</name>
    <dbReference type="NCBI Taxonomy" id="1737357"/>
    <lineage>
        <taxon>Bacteria</taxon>
        <taxon>Pseudomonadati</taxon>
        <taxon>Pseudomonadota</taxon>
        <taxon>Alphaproteobacteria</taxon>
        <taxon>Hyphomicrobiales</taxon>
        <taxon>Rhizobiaceae</taxon>
        <taxon>Rhizobium/Agrobacterium group</taxon>
        <taxon>Rhizobium</taxon>
    </lineage>
</organism>
<evidence type="ECO:0008006" key="5">
    <source>
        <dbReference type="Google" id="ProtNLM"/>
    </source>
</evidence>
<evidence type="ECO:0000313" key="3">
    <source>
        <dbReference type="EMBL" id="MBB6166369.1"/>
    </source>
</evidence>